<dbReference type="EMBL" id="QKXQ01000122">
    <property type="protein sequence ID" value="REH98990.1"/>
    <property type="molecule type" value="Genomic_DNA"/>
</dbReference>
<reference evidence="3 4" key="1">
    <citation type="journal article" date="2018" name="Vet. Microbiol.">
        <title>Characterisation of Staphylococcus felis isolated from cats using whole genome sequencing.</title>
        <authorList>
            <person name="Worthing K."/>
            <person name="Pang S."/>
            <person name="Trott D.J."/>
            <person name="Abraham S."/>
            <person name="Coombs G.W."/>
            <person name="Jordan D."/>
            <person name="McIntyre L."/>
            <person name="Davies M.R."/>
            <person name="Norris J."/>
        </authorList>
    </citation>
    <scope>NUCLEOTIDE SEQUENCE [LARGE SCALE GENOMIC DNA]</scope>
    <source>
        <strain evidence="3 4">F9</strain>
    </source>
</reference>
<evidence type="ECO:0000313" key="4">
    <source>
        <dbReference type="Proteomes" id="UP000256562"/>
    </source>
</evidence>
<proteinExistence type="predicted"/>
<accession>A0A3E0IRJ5</accession>
<feature type="non-terminal residue" evidence="3">
    <location>
        <position position="69"/>
    </location>
</feature>
<dbReference type="RefSeq" id="WP_422060134.1">
    <property type="nucleotide sequence ID" value="NZ_QKXQ01000122.1"/>
</dbReference>
<feature type="compositionally biased region" description="Basic and acidic residues" evidence="1">
    <location>
        <begin position="54"/>
        <end position="69"/>
    </location>
</feature>
<name>A0A3E0IRJ5_9STAP</name>
<gene>
    <name evidence="3" type="ORF">DOS83_02895</name>
</gene>
<sequence length="69" mass="7423">MNQKYIVAGVLSTALLLPSLISNISQAATETSSSQSPNHKARTVTDASPSSETQNERSDDTESKRSKKE</sequence>
<keyword evidence="2" id="KW-0732">Signal</keyword>
<feature type="compositionally biased region" description="Low complexity" evidence="1">
    <location>
        <begin position="26"/>
        <end position="36"/>
    </location>
</feature>
<evidence type="ECO:0008006" key="5">
    <source>
        <dbReference type="Google" id="ProtNLM"/>
    </source>
</evidence>
<organism evidence="3 4">
    <name type="scientific">Staphylococcus felis</name>
    <dbReference type="NCBI Taxonomy" id="46127"/>
    <lineage>
        <taxon>Bacteria</taxon>
        <taxon>Bacillati</taxon>
        <taxon>Bacillota</taxon>
        <taxon>Bacilli</taxon>
        <taxon>Bacillales</taxon>
        <taxon>Staphylococcaceae</taxon>
        <taxon>Staphylococcus</taxon>
    </lineage>
</organism>
<evidence type="ECO:0000313" key="3">
    <source>
        <dbReference type="EMBL" id="REH98990.1"/>
    </source>
</evidence>
<evidence type="ECO:0000256" key="1">
    <source>
        <dbReference type="SAM" id="MobiDB-lite"/>
    </source>
</evidence>
<dbReference type="Proteomes" id="UP000256562">
    <property type="component" value="Unassembled WGS sequence"/>
</dbReference>
<feature type="signal peptide" evidence="2">
    <location>
        <begin position="1"/>
        <end position="27"/>
    </location>
</feature>
<protein>
    <recommendedName>
        <fullName evidence="5">N-acetylmuramoyl-L-alanine amidase</fullName>
    </recommendedName>
</protein>
<feature type="chain" id="PRO_5017775138" description="N-acetylmuramoyl-L-alanine amidase" evidence="2">
    <location>
        <begin position="28"/>
        <end position="69"/>
    </location>
</feature>
<comment type="caution">
    <text evidence="3">The sequence shown here is derived from an EMBL/GenBank/DDBJ whole genome shotgun (WGS) entry which is preliminary data.</text>
</comment>
<feature type="region of interest" description="Disordered" evidence="1">
    <location>
        <begin position="26"/>
        <end position="69"/>
    </location>
</feature>
<dbReference type="AlphaFoldDB" id="A0A3E0IRJ5"/>
<evidence type="ECO:0000256" key="2">
    <source>
        <dbReference type="SAM" id="SignalP"/>
    </source>
</evidence>